<dbReference type="GO" id="GO:0005737">
    <property type="term" value="C:cytoplasm"/>
    <property type="evidence" value="ECO:0007669"/>
    <property type="project" value="TreeGrafter"/>
</dbReference>
<dbReference type="Pfam" id="PF07714">
    <property type="entry name" value="PK_Tyr_Ser-Thr"/>
    <property type="match status" value="1"/>
</dbReference>
<name>A0AAP0DPS1_9ASTR</name>
<keyword evidence="2" id="KW-0808">Transferase</keyword>
<dbReference type="PROSITE" id="PS00107">
    <property type="entry name" value="PROTEIN_KINASE_ATP"/>
    <property type="match status" value="1"/>
</dbReference>
<dbReference type="FunFam" id="3.30.200.20:FF:000081">
    <property type="entry name" value="Octicosapeptide/phox/Bem1p domain kinase superfamily protein"/>
    <property type="match status" value="1"/>
</dbReference>
<evidence type="ECO:0000313" key="8">
    <source>
        <dbReference type="EMBL" id="KAK9078955.1"/>
    </source>
</evidence>
<evidence type="ECO:0000256" key="6">
    <source>
        <dbReference type="PROSITE-ProRule" id="PRU10141"/>
    </source>
</evidence>
<dbReference type="AlphaFoldDB" id="A0AAP0DPS1"/>
<accession>A0AAP0DPS1</accession>
<dbReference type="SMART" id="SM00220">
    <property type="entry name" value="S_TKc"/>
    <property type="match status" value="1"/>
</dbReference>
<evidence type="ECO:0000259" key="7">
    <source>
        <dbReference type="PROSITE" id="PS50011"/>
    </source>
</evidence>
<evidence type="ECO:0000256" key="2">
    <source>
        <dbReference type="ARBA" id="ARBA00022679"/>
    </source>
</evidence>
<dbReference type="Proteomes" id="UP001408789">
    <property type="component" value="Unassembled WGS sequence"/>
</dbReference>
<dbReference type="EMBL" id="JBCNJP010000003">
    <property type="protein sequence ID" value="KAK9078955.1"/>
    <property type="molecule type" value="Genomic_DNA"/>
</dbReference>
<keyword evidence="4" id="KW-0418">Kinase</keyword>
<dbReference type="FunFam" id="3.10.20.90:FF:000058">
    <property type="entry name" value="Octicosapeptide/phox/Bem1p domain kinase superfamily protein"/>
    <property type="match status" value="1"/>
</dbReference>
<protein>
    <recommendedName>
        <fullName evidence="7">Protein kinase domain-containing protein</fullName>
    </recommendedName>
</protein>
<evidence type="ECO:0000313" key="9">
    <source>
        <dbReference type="Proteomes" id="UP001408789"/>
    </source>
</evidence>
<evidence type="ECO:0000256" key="4">
    <source>
        <dbReference type="ARBA" id="ARBA00022777"/>
    </source>
</evidence>
<evidence type="ECO:0000256" key="5">
    <source>
        <dbReference type="ARBA" id="ARBA00022840"/>
    </source>
</evidence>
<feature type="domain" description="Protein kinase" evidence="7">
    <location>
        <begin position="547"/>
        <end position="729"/>
    </location>
</feature>
<dbReference type="Pfam" id="PF00564">
    <property type="entry name" value="PB1"/>
    <property type="match status" value="1"/>
</dbReference>
<dbReference type="InterPro" id="IPR001245">
    <property type="entry name" value="Ser-Thr/Tyr_kinase_cat_dom"/>
</dbReference>
<gene>
    <name evidence="8" type="ORF">SSX86_000624</name>
</gene>
<dbReference type="SMART" id="SM00666">
    <property type="entry name" value="PB1"/>
    <property type="match status" value="1"/>
</dbReference>
<evidence type="ECO:0000256" key="3">
    <source>
        <dbReference type="ARBA" id="ARBA00022741"/>
    </source>
</evidence>
<dbReference type="InterPro" id="IPR008271">
    <property type="entry name" value="Ser/Thr_kinase_AS"/>
</dbReference>
<dbReference type="InterPro" id="IPR011009">
    <property type="entry name" value="Kinase-like_dom_sf"/>
</dbReference>
<reference evidence="8 9" key="1">
    <citation type="submission" date="2024-04" db="EMBL/GenBank/DDBJ databases">
        <title>The reference genome of an endangered Asteraceae, Deinandra increscens subsp. villosa, native to the Central Coast of California.</title>
        <authorList>
            <person name="Guilliams M."/>
            <person name="Hasenstab-Lehman K."/>
            <person name="Meyer R."/>
            <person name="Mcevoy S."/>
        </authorList>
    </citation>
    <scope>NUCLEOTIDE SEQUENCE [LARGE SCALE GENOMIC DNA]</scope>
    <source>
        <tissue evidence="8">Leaf</tissue>
    </source>
</reference>
<dbReference type="CDD" id="cd06410">
    <property type="entry name" value="PB1_UP2"/>
    <property type="match status" value="1"/>
</dbReference>
<dbReference type="Gene3D" id="3.30.200.20">
    <property type="entry name" value="Phosphorylase Kinase, domain 1"/>
    <property type="match status" value="1"/>
</dbReference>
<dbReference type="PANTHER" id="PTHR23257">
    <property type="entry name" value="SERINE-THREONINE PROTEIN KINASE"/>
    <property type="match status" value="1"/>
</dbReference>
<dbReference type="PROSITE" id="PS50011">
    <property type="entry name" value="PROTEIN_KINASE_DOM"/>
    <property type="match status" value="1"/>
</dbReference>
<dbReference type="GO" id="GO:0007165">
    <property type="term" value="P:signal transduction"/>
    <property type="evidence" value="ECO:0007669"/>
    <property type="project" value="TreeGrafter"/>
</dbReference>
<dbReference type="Gene3D" id="1.10.510.10">
    <property type="entry name" value="Transferase(Phosphotransferase) domain 1"/>
    <property type="match status" value="1"/>
</dbReference>
<comment type="caution">
    <text evidence="8">The sequence shown here is derived from an EMBL/GenBank/DDBJ whole genome shotgun (WGS) entry which is preliminary data.</text>
</comment>
<dbReference type="InterPro" id="IPR017441">
    <property type="entry name" value="Protein_kinase_ATP_BS"/>
</dbReference>
<feature type="binding site" evidence="6">
    <location>
        <position position="584"/>
    </location>
    <ligand>
        <name>ATP</name>
        <dbReference type="ChEBI" id="CHEBI:30616"/>
    </ligand>
</feature>
<dbReference type="PANTHER" id="PTHR23257:SF792">
    <property type="entry name" value="PROTEIN KINASE DOMAIN-CONTAINING PROTEIN"/>
    <property type="match status" value="1"/>
</dbReference>
<dbReference type="GO" id="GO:0005524">
    <property type="term" value="F:ATP binding"/>
    <property type="evidence" value="ECO:0007669"/>
    <property type="project" value="UniProtKB-UniRule"/>
</dbReference>
<proteinExistence type="predicted"/>
<keyword evidence="3 6" id="KW-0547">Nucleotide-binding</keyword>
<evidence type="ECO:0000256" key="1">
    <source>
        <dbReference type="ARBA" id="ARBA00022527"/>
    </source>
</evidence>
<dbReference type="GO" id="GO:0004674">
    <property type="term" value="F:protein serine/threonine kinase activity"/>
    <property type="evidence" value="ECO:0007669"/>
    <property type="project" value="UniProtKB-KW"/>
</dbReference>
<keyword evidence="1" id="KW-0723">Serine/threonine-protein kinase</keyword>
<dbReference type="PROSITE" id="PS00108">
    <property type="entry name" value="PROTEIN_KINASE_ST"/>
    <property type="match status" value="1"/>
</dbReference>
<keyword evidence="9" id="KW-1185">Reference proteome</keyword>
<keyword evidence="5 6" id="KW-0067">ATP-binding</keyword>
<dbReference type="SUPFAM" id="SSF54277">
    <property type="entry name" value="CAD &amp; PB1 domains"/>
    <property type="match status" value="1"/>
</dbReference>
<dbReference type="Gene3D" id="3.10.20.90">
    <property type="entry name" value="Phosphatidylinositol 3-kinase Catalytic Subunit, Chain A, domain 1"/>
    <property type="match status" value="1"/>
</dbReference>
<dbReference type="InterPro" id="IPR000270">
    <property type="entry name" value="PB1_dom"/>
</dbReference>
<organism evidence="8 9">
    <name type="scientific">Deinandra increscens subsp. villosa</name>
    <dbReference type="NCBI Taxonomy" id="3103831"/>
    <lineage>
        <taxon>Eukaryota</taxon>
        <taxon>Viridiplantae</taxon>
        <taxon>Streptophyta</taxon>
        <taxon>Embryophyta</taxon>
        <taxon>Tracheophyta</taxon>
        <taxon>Spermatophyta</taxon>
        <taxon>Magnoliopsida</taxon>
        <taxon>eudicotyledons</taxon>
        <taxon>Gunneridae</taxon>
        <taxon>Pentapetalae</taxon>
        <taxon>asterids</taxon>
        <taxon>campanulids</taxon>
        <taxon>Asterales</taxon>
        <taxon>Asteraceae</taxon>
        <taxon>Asteroideae</taxon>
        <taxon>Heliantheae alliance</taxon>
        <taxon>Madieae</taxon>
        <taxon>Madiinae</taxon>
        <taxon>Deinandra</taxon>
    </lineage>
</organism>
<dbReference type="InterPro" id="IPR000719">
    <property type="entry name" value="Prot_kinase_dom"/>
</dbReference>
<sequence length="729" mass="82146">MYREIETMTPEVYVIPHVEKIDNMDHHDVYSSCIRNVSVQTGEEFSPEFIRGERKPRLEDLESFPQDTTADYAPTYNNNQNHQFVYEDVTSTVGPIQLIMEKNILDHHTIKCYTNNDDKYSFSAGKLKFMCSFGGKILPRPSDGKLRYVGGETRIISINKNHLNYQQLIHKTASIWNQPHTVKYQLPDEDLDALISVSSDEDLHHMIEEYNQLEKCSQRLRIFLASLNNPPEICLSSNYDSRSAAADQQSDYEYVLSVNGMNIRPSLSKENLQNIRPSLSKENLQGSRMDFLMSNIVQSEPPGMPRMIPCREQVNQPSTYENGQRYLAEFGCENRPHLNKQYIVWEEDMITWTESNNANFTSDLTSPLDNQYATALLDDKHSITRTQSSDLISDIISSRLQHTTTQDNVDILSSNLNEKKSCSNDLEILNYTVFAPISSSDASLVESFGDNIGVKSLSHTSEDKNGDMAEFSVLVEDVTDNLPHGIPSSTKLVPCILEEPNAEIASQSEREDVAYENRLEAEFNSGIATAEVEAGLHGLQIIKNADLEELRELGSGTFGTVYHGKWRGSDVAIKRIRKSCFAGKSSEQERLTKDFWREAQMLSNLHHPNVVALYGVVPDGPGGTLSTVTEYMTNGSLKHVLLKNKRALDWRKKLIIAQDAAIGMEYLHLKKIIHFDLKCENLLVSLGDPQRPICKVGDFGLSRIKRNTFVSGGVRGTLPSMDGSGAPKW</sequence>
<dbReference type="SUPFAM" id="SSF56112">
    <property type="entry name" value="Protein kinase-like (PK-like)"/>
    <property type="match status" value="1"/>
</dbReference>
<dbReference type="InterPro" id="IPR050167">
    <property type="entry name" value="Ser_Thr_protein_kinase"/>
</dbReference>